<dbReference type="Proteomes" id="UP000681722">
    <property type="component" value="Unassembled WGS sequence"/>
</dbReference>
<sequence>MKRQLHRIKIIQHKHPLTMLGEDDQSEDTTNSSCFTIVHTQKHPLNEKERSAASLSSRTSQAFWKEIEEQRQQSLLSNSNSSSLRRKMSNKLKDKCNLLETAFISGT</sequence>
<name>A0A815LUR7_9BILA</name>
<proteinExistence type="predicted"/>
<protein>
    <submittedName>
        <fullName evidence="1">Uncharacterized protein</fullName>
    </submittedName>
</protein>
<evidence type="ECO:0000313" key="3">
    <source>
        <dbReference type="Proteomes" id="UP000663829"/>
    </source>
</evidence>
<reference evidence="1" key="1">
    <citation type="submission" date="2021-02" db="EMBL/GenBank/DDBJ databases">
        <authorList>
            <person name="Nowell W R."/>
        </authorList>
    </citation>
    <scope>NUCLEOTIDE SEQUENCE</scope>
</reference>
<accession>A0A815LUR7</accession>
<dbReference type="Proteomes" id="UP000663829">
    <property type="component" value="Unassembled WGS sequence"/>
</dbReference>
<organism evidence="1 3">
    <name type="scientific">Didymodactylos carnosus</name>
    <dbReference type="NCBI Taxonomy" id="1234261"/>
    <lineage>
        <taxon>Eukaryota</taxon>
        <taxon>Metazoa</taxon>
        <taxon>Spiralia</taxon>
        <taxon>Gnathifera</taxon>
        <taxon>Rotifera</taxon>
        <taxon>Eurotatoria</taxon>
        <taxon>Bdelloidea</taxon>
        <taxon>Philodinida</taxon>
        <taxon>Philodinidae</taxon>
        <taxon>Didymodactylos</taxon>
    </lineage>
</organism>
<dbReference type="AlphaFoldDB" id="A0A815LUR7"/>
<keyword evidence="3" id="KW-1185">Reference proteome</keyword>
<evidence type="ECO:0000313" key="2">
    <source>
        <dbReference type="EMBL" id="CAF4301451.1"/>
    </source>
</evidence>
<comment type="caution">
    <text evidence="1">The sequence shown here is derived from an EMBL/GenBank/DDBJ whole genome shotgun (WGS) entry which is preliminary data.</text>
</comment>
<dbReference type="EMBL" id="CAJNOQ010018005">
    <property type="protein sequence ID" value="CAF1415015.1"/>
    <property type="molecule type" value="Genomic_DNA"/>
</dbReference>
<gene>
    <name evidence="1" type="ORF">GPM918_LOCUS33583</name>
    <name evidence="2" type="ORF">SRO942_LOCUS34271</name>
</gene>
<dbReference type="EMBL" id="CAJOBC010083433">
    <property type="protein sequence ID" value="CAF4301451.1"/>
    <property type="molecule type" value="Genomic_DNA"/>
</dbReference>
<feature type="non-terminal residue" evidence="1">
    <location>
        <position position="1"/>
    </location>
</feature>
<evidence type="ECO:0000313" key="1">
    <source>
        <dbReference type="EMBL" id="CAF1415015.1"/>
    </source>
</evidence>